<dbReference type="SMART" id="SM00409">
    <property type="entry name" value="IG"/>
    <property type="match status" value="4"/>
</dbReference>
<comment type="similarity">
    <text evidence="4">Belongs to the immunoglobulin superfamily. CEA family.</text>
</comment>
<dbReference type="Gene3D" id="2.60.40.10">
    <property type="entry name" value="Immunoglobulins"/>
    <property type="match status" value="4"/>
</dbReference>
<keyword evidence="1" id="KW-0732">Signal</keyword>
<dbReference type="Proteomes" id="UP000694915">
    <property type="component" value="Unplaced"/>
</dbReference>
<dbReference type="SMART" id="SM00408">
    <property type="entry name" value="IGc2"/>
    <property type="match status" value="2"/>
</dbReference>
<gene>
    <name evidence="7" type="primary">LOC101990505</name>
</gene>
<dbReference type="SUPFAM" id="SSF48726">
    <property type="entry name" value="Immunoglobulin"/>
    <property type="match status" value="4"/>
</dbReference>
<sequence>MPLRNSQCERELDTMPQNEASLLTFWLLSTTAHEITVSVPPIVSEGDDVLFLVHNLPGEIESLAWFKGLGDEAEEIATYALHRGLSRPGPAHSSRETVYHNGSMMFEKVNLKDTEFYTLRTYNRSGKIISTANVYLNVYAFLWKCGCLASSAQTTVESLPSSVAEGGSALLLVHNPPENILEFLWYKGEVDSKNLLATQSVPAKKPTVWGPAYSGRETLHSDGSLLLHDVTEKDHGLYTLRILRTDMGIEEAQVQLQVDSSHSLFCDTLTSSQLMIQAEPRYVSEGEDVLLQVHNLPEDVQAFSWHKSKDGSPIFKLNRAMPSISWDVAQRTKGMAFQNGSLLLQDITEKDAGIYTLEVLNKDFKIEKAYVKFYVKKSVTQPFVQITDTTVSGGTSVIFTCVSPNTDVSIRWFYKKKNLQLTERMTLSPTKCGLRIDPVRREDAGEYQCEISNRFGVKTSLPVSWP</sequence>
<reference evidence="7" key="1">
    <citation type="submission" date="2025-08" db="UniProtKB">
        <authorList>
            <consortium name="RefSeq"/>
        </authorList>
    </citation>
    <scope>IDENTIFICATION</scope>
</reference>
<dbReference type="InterPro" id="IPR003599">
    <property type="entry name" value="Ig_sub"/>
</dbReference>
<evidence type="ECO:0000256" key="1">
    <source>
        <dbReference type="ARBA" id="ARBA00022729"/>
    </source>
</evidence>
<protein>
    <submittedName>
        <fullName evidence="7">Pregnancy-specific glycoprotein 22-like</fullName>
    </submittedName>
</protein>
<dbReference type="PROSITE" id="PS50835">
    <property type="entry name" value="IG_LIKE"/>
    <property type="match status" value="1"/>
</dbReference>
<proteinExistence type="inferred from homology"/>
<evidence type="ECO:0000256" key="3">
    <source>
        <dbReference type="ARBA" id="ARBA00023319"/>
    </source>
</evidence>
<dbReference type="Pfam" id="PF07679">
    <property type="entry name" value="I-set"/>
    <property type="match status" value="1"/>
</dbReference>
<dbReference type="InterPro" id="IPR013783">
    <property type="entry name" value="Ig-like_fold"/>
</dbReference>
<dbReference type="InterPro" id="IPR036179">
    <property type="entry name" value="Ig-like_dom_sf"/>
</dbReference>
<accession>A0ABM1TVM4</accession>
<dbReference type="PANTHER" id="PTHR44427:SF1">
    <property type="entry name" value="CARCINOEMBRYONIC ANTIGEN-RELATED CELL ADHESION MOLECULE 1"/>
    <property type="match status" value="1"/>
</dbReference>
<dbReference type="InterPro" id="IPR050831">
    <property type="entry name" value="CEA_cell_adhesion"/>
</dbReference>
<keyword evidence="2" id="KW-0325">Glycoprotein</keyword>
<keyword evidence="6" id="KW-1185">Reference proteome</keyword>
<dbReference type="InterPro" id="IPR007110">
    <property type="entry name" value="Ig-like_dom"/>
</dbReference>
<dbReference type="InterPro" id="IPR003598">
    <property type="entry name" value="Ig_sub2"/>
</dbReference>
<dbReference type="Pfam" id="PF07686">
    <property type="entry name" value="V-set"/>
    <property type="match status" value="3"/>
</dbReference>
<dbReference type="InterPro" id="IPR013106">
    <property type="entry name" value="Ig_V-set"/>
</dbReference>
<name>A0ABM1TVM4_MICOH</name>
<evidence type="ECO:0000313" key="7">
    <source>
        <dbReference type="RefSeq" id="XP_026633786.1"/>
    </source>
</evidence>
<evidence type="ECO:0000256" key="2">
    <source>
        <dbReference type="ARBA" id="ARBA00023180"/>
    </source>
</evidence>
<dbReference type="CDD" id="cd05774">
    <property type="entry name" value="IgV_CEACAM_D1"/>
    <property type="match status" value="1"/>
</dbReference>
<keyword evidence="3" id="KW-0393">Immunoglobulin domain</keyword>
<evidence type="ECO:0000259" key="5">
    <source>
        <dbReference type="PROSITE" id="PS50835"/>
    </source>
</evidence>
<dbReference type="PANTHER" id="PTHR44427">
    <property type="entry name" value="CARCINOEMBRYONIC ANTIGEN-RELATED CELL ADHESION MOLECULE 19"/>
    <property type="match status" value="1"/>
</dbReference>
<dbReference type="InterPro" id="IPR013098">
    <property type="entry name" value="Ig_I-set"/>
</dbReference>
<dbReference type="GeneID" id="101990505"/>
<dbReference type="RefSeq" id="XP_026633786.1">
    <property type="nucleotide sequence ID" value="XM_026777985.1"/>
</dbReference>
<evidence type="ECO:0000256" key="4">
    <source>
        <dbReference type="ARBA" id="ARBA00038222"/>
    </source>
</evidence>
<evidence type="ECO:0000313" key="6">
    <source>
        <dbReference type="Proteomes" id="UP000694915"/>
    </source>
</evidence>
<organism evidence="6 7">
    <name type="scientific">Microtus ochrogaster</name>
    <name type="common">Prairie vole</name>
    <dbReference type="NCBI Taxonomy" id="79684"/>
    <lineage>
        <taxon>Eukaryota</taxon>
        <taxon>Metazoa</taxon>
        <taxon>Chordata</taxon>
        <taxon>Craniata</taxon>
        <taxon>Vertebrata</taxon>
        <taxon>Euteleostomi</taxon>
        <taxon>Mammalia</taxon>
        <taxon>Eutheria</taxon>
        <taxon>Euarchontoglires</taxon>
        <taxon>Glires</taxon>
        <taxon>Rodentia</taxon>
        <taxon>Myomorpha</taxon>
        <taxon>Muroidea</taxon>
        <taxon>Cricetidae</taxon>
        <taxon>Arvicolinae</taxon>
        <taxon>Microtus</taxon>
    </lineage>
</organism>
<feature type="domain" description="Ig-like" evidence="5">
    <location>
        <begin position="382"/>
        <end position="464"/>
    </location>
</feature>